<evidence type="ECO:0000256" key="4">
    <source>
        <dbReference type="SAM" id="MobiDB-lite"/>
    </source>
</evidence>
<feature type="compositionally biased region" description="Polar residues" evidence="4">
    <location>
        <begin position="426"/>
        <end position="448"/>
    </location>
</feature>
<dbReference type="OrthoDB" id="27337at2157"/>
<dbReference type="InterPro" id="IPR008948">
    <property type="entry name" value="L-Aspartase-like"/>
</dbReference>
<keyword evidence="8" id="KW-1185">Reference proteome</keyword>
<dbReference type="GO" id="GO:0004056">
    <property type="term" value="F:argininosuccinate lyase activity"/>
    <property type="evidence" value="ECO:0007669"/>
    <property type="project" value="UniProtKB-UniRule"/>
</dbReference>
<dbReference type="EMBL" id="FRFC01000003">
    <property type="protein sequence ID" value="SHO44398.1"/>
    <property type="molecule type" value="Genomic_DNA"/>
</dbReference>
<dbReference type="InterPro" id="IPR024083">
    <property type="entry name" value="Fumarase/histidase_N"/>
</dbReference>
<dbReference type="RefSeq" id="WP_101010014.1">
    <property type="nucleotide sequence ID" value="NZ_FRFC01000003.1"/>
</dbReference>
<dbReference type="FunFam" id="1.20.200.10:FF:000015">
    <property type="entry name" value="argininosuccinate lyase isoform X2"/>
    <property type="match status" value="1"/>
</dbReference>
<dbReference type="Pfam" id="PF14698">
    <property type="entry name" value="ASL_C2"/>
    <property type="match status" value="1"/>
</dbReference>
<dbReference type="EC" id="4.3.2.1" evidence="1 2"/>
<dbReference type="GO" id="GO:0005829">
    <property type="term" value="C:cytosol"/>
    <property type="evidence" value="ECO:0007669"/>
    <property type="project" value="TreeGrafter"/>
</dbReference>
<feature type="coiled-coil region" evidence="3">
    <location>
        <begin position="460"/>
        <end position="487"/>
    </location>
</feature>
<sequence>MYRSRLEGKLDENTLEFLSSISDDFQIAKYDILGSQAHTLMLLENKIITKIEAQKILGALEKLKKVKFSAKSEAEDIHELIESLVIKKAGKEAGGKMHTARSRNDQVTLDMRMKIRDDVNNICFCLTEVISTLVQLSEKHQNTIMPLYTHLQQAQVGLFSHFLLAYADALFRDLDRFYVAYGRINESPLGAGPVGGTSIPIDRQLTAKMLGFKGLIENSIDATSSRDFVAEYVGNSSILMTNLSRMAEDFIIWSTSEFSFIELSDKFTSTSSVMPQKKNPDILELIRGKTAQVIGYQMAILSNLKGLPSGYNRDLQQIKVSIGPTTTIVISSLLVINSLLQTMTINEKKLRQAIDEGFSISLDVAEHLVRKGVPFRVSHKIVGHLVQLAANSNKSLTQLSISEVKETIPTNEIDVKELYQIIQTTTPESSLQTRRSQGSSGKSEQQRMISERRRKIQAYATGTRKRTNEVSEAIENLENNLKTLIKNKT</sequence>
<organism evidence="7 8">
    <name type="scientific">Nitrosotalea sinensis</name>
    <dbReference type="NCBI Taxonomy" id="1499975"/>
    <lineage>
        <taxon>Archaea</taxon>
        <taxon>Nitrososphaerota</taxon>
        <taxon>Nitrososphaeria</taxon>
        <taxon>Nitrosotaleales</taxon>
        <taxon>Nitrosotaleaceae</taxon>
        <taxon>Nitrosotalea</taxon>
    </lineage>
</organism>
<dbReference type="Gene3D" id="1.10.40.30">
    <property type="entry name" value="Fumarase/aspartase (C-terminal domain)"/>
    <property type="match status" value="1"/>
</dbReference>
<dbReference type="HAMAP" id="MF_00006">
    <property type="entry name" value="Arg_succ_lyase"/>
    <property type="match status" value="1"/>
</dbReference>
<evidence type="ECO:0000259" key="6">
    <source>
        <dbReference type="Pfam" id="PF14698"/>
    </source>
</evidence>
<keyword evidence="1 7" id="KW-0456">Lyase</keyword>
<keyword evidence="1" id="KW-0963">Cytoplasm</keyword>
<keyword evidence="1" id="KW-0028">Amino-acid biosynthesis</keyword>
<dbReference type="PRINTS" id="PR00145">
    <property type="entry name" value="ARGSUCLYASE"/>
</dbReference>
<dbReference type="InterPro" id="IPR000362">
    <property type="entry name" value="Fumarate_lyase_fam"/>
</dbReference>
<dbReference type="InterPro" id="IPR029419">
    <property type="entry name" value="Arg_succ_lyase_C"/>
</dbReference>
<comment type="pathway">
    <text evidence="1">Amino-acid biosynthesis; L-arginine biosynthesis; L-arginine from L-ornithine and carbamoyl phosphate: step 3/3.</text>
</comment>
<dbReference type="InterPro" id="IPR009049">
    <property type="entry name" value="Argininosuccinate_lyase"/>
</dbReference>
<accession>A0A2H1EGT4</accession>
<dbReference type="AlphaFoldDB" id="A0A2H1EGT4"/>
<reference evidence="8" key="1">
    <citation type="submission" date="2016-12" db="EMBL/GenBank/DDBJ databases">
        <authorList>
            <person name="Herbold C."/>
        </authorList>
    </citation>
    <scope>NUCLEOTIDE SEQUENCE [LARGE SCALE GENOMIC DNA]</scope>
</reference>
<dbReference type="Gene3D" id="1.10.275.10">
    <property type="entry name" value="Fumarase/aspartase (N-terminal domain)"/>
    <property type="match status" value="1"/>
</dbReference>
<evidence type="ECO:0000256" key="1">
    <source>
        <dbReference type="HAMAP-Rule" id="MF_00006"/>
    </source>
</evidence>
<name>A0A2H1EGT4_9ARCH</name>
<dbReference type="PANTHER" id="PTHR43814">
    <property type="entry name" value="ARGININOSUCCINATE LYASE"/>
    <property type="match status" value="1"/>
</dbReference>
<evidence type="ECO:0000256" key="2">
    <source>
        <dbReference type="NCBIfam" id="TIGR00838"/>
    </source>
</evidence>
<comment type="catalytic activity">
    <reaction evidence="1">
        <text>2-(N(omega)-L-arginino)succinate = fumarate + L-arginine</text>
        <dbReference type="Rhea" id="RHEA:24020"/>
        <dbReference type="ChEBI" id="CHEBI:29806"/>
        <dbReference type="ChEBI" id="CHEBI:32682"/>
        <dbReference type="ChEBI" id="CHEBI:57472"/>
        <dbReference type="EC" id="4.3.2.1"/>
    </reaction>
</comment>
<proteinExistence type="inferred from homology"/>
<dbReference type="NCBIfam" id="TIGR00838">
    <property type="entry name" value="argH"/>
    <property type="match status" value="1"/>
</dbReference>
<evidence type="ECO:0000259" key="5">
    <source>
        <dbReference type="Pfam" id="PF00206"/>
    </source>
</evidence>
<keyword evidence="1" id="KW-0055">Arginine biosynthesis</keyword>
<dbReference type="PANTHER" id="PTHR43814:SF1">
    <property type="entry name" value="ARGININOSUCCINATE LYASE"/>
    <property type="match status" value="1"/>
</dbReference>
<evidence type="ECO:0000256" key="3">
    <source>
        <dbReference type="SAM" id="Coils"/>
    </source>
</evidence>
<feature type="region of interest" description="Disordered" evidence="4">
    <location>
        <begin position="426"/>
        <end position="451"/>
    </location>
</feature>
<comment type="similarity">
    <text evidence="1">Belongs to the lyase 1 family. Argininosuccinate lyase subfamily.</text>
</comment>
<comment type="subcellular location">
    <subcellularLocation>
        <location evidence="1">Cytoplasm</location>
    </subcellularLocation>
</comment>
<keyword evidence="3" id="KW-0175">Coiled coil</keyword>
<dbReference type="Gene3D" id="1.20.200.10">
    <property type="entry name" value="Fumarase/aspartase (Central domain)"/>
    <property type="match status" value="1"/>
</dbReference>
<dbReference type="Proteomes" id="UP000232412">
    <property type="component" value="Unassembled WGS sequence"/>
</dbReference>
<evidence type="ECO:0000313" key="7">
    <source>
        <dbReference type="EMBL" id="SHO44398.1"/>
    </source>
</evidence>
<dbReference type="InterPro" id="IPR022761">
    <property type="entry name" value="Fumarate_lyase_N"/>
</dbReference>
<feature type="domain" description="Fumarate lyase N-terminal" evidence="5">
    <location>
        <begin position="5"/>
        <end position="295"/>
    </location>
</feature>
<protein>
    <recommendedName>
        <fullName evidence="1 2">Argininosuccinate lyase</fullName>
        <shortName evidence="1">ASAL</shortName>
        <ecNumber evidence="1 2">4.3.2.1</ecNumber>
    </recommendedName>
    <alternativeName>
        <fullName evidence="1">Arginosuccinase</fullName>
    </alternativeName>
</protein>
<dbReference type="UniPathway" id="UPA00068">
    <property type="reaction ID" value="UER00114"/>
</dbReference>
<dbReference type="CDD" id="cd01359">
    <property type="entry name" value="Argininosuccinate_lyase"/>
    <property type="match status" value="1"/>
</dbReference>
<dbReference type="Pfam" id="PF00206">
    <property type="entry name" value="Lyase_1"/>
    <property type="match status" value="1"/>
</dbReference>
<evidence type="ECO:0000313" key="8">
    <source>
        <dbReference type="Proteomes" id="UP000232412"/>
    </source>
</evidence>
<dbReference type="PRINTS" id="PR00149">
    <property type="entry name" value="FUMRATELYASE"/>
</dbReference>
<gene>
    <name evidence="1 7" type="primary">argH</name>
    <name evidence="7" type="ORF">NSIN_20336</name>
</gene>
<dbReference type="GO" id="GO:0042450">
    <property type="term" value="P:L-arginine biosynthetic process via ornithine"/>
    <property type="evidence" value="ECO:0007669"/>
    <property type="project" value="UniProtKB-UniRule"/>
</dbReference>
<dbReference type="FunFam" id="1.10.40.30:FF:000001">
    <property type="entry name" value="Argininosuccinate lyase"/>
    <property type="match status" value="1"/>
</dbReference>
<dbReference type="SUPFAM" id="SSF48557">
    <property type="entry name" value="L-aspartase-like"/>
    <property type="match status" value="1"/>
</dbReference>
<feature type="domain" description="Argininosuccinate lyase C-terminal" evidence="6">
    <location>
        <begin position="358"/>
        <end position="423"/>
    </location>
</feature>